<reference evidence="4" key="2">
    <citation type="submission" date="2020-04" db="EMBL/GenBank/DDBJ databases">
        <authorList>
            <consortium name="NCBI Genome Project"/>
        </authorList>
    </citation>
    <scope>NUCLEOTIDE SEQUENCE</scope>
    <source>
        <strain evidence="4">CBS 781.70</strain>
    </source>
</reference>
<proteinExistence type="predicted"/>
<dbReference type="PANTHER" id="PTHR43735">
    <property type="entry name" value="APOPTOSIS-INDUCING FACTOR 1"/>
    <property type="match status" value="1"/>
</dbReference>
<evidence type="ECO:0000313" key="3">
    <source>
        <dbReference type="Proteomes" id="UP000504638"/>
    </source>
</evidence>
<organism evidence="2">
    <name type="scientific">Eremomyces bilateralis CBS 781.70</name>
    <dbReference type="NCBI Taxonomy" id="1392243"/>
    <lineage>
        <taxon>Eukaryota</taxon>
        <taxon>Fungi</taxon>
        <taxon>Dikarya</taxon>
        <taxon>Ascomycota</taxon>
        <taxon>Pezizomycotina</taxon>
        <taxon>Dothideomycetes</taxon>
        <taxon>Dothideomycetes incertae sedis</taxon>
        <taxon>Eremomycetales</taxon>
        <taxon>Eremomycetaceae</taxon>
        <taxon>Eremomyces</taxon>
    </lineage>
</organism>
<name>A0A6G1GFG0_9PEZI</name>
<evidence type="ECO:0000259" key="1">
    <source>
        <dbReference type="Pfam" id="PF07992"/>
    </source>
</evidence>
<keyword evidence="3" id="KW-1185">Reference proteome</keyword>
<evidence type="ECO:0000313" key="4">
    <source>
        <dbReference type="RefSeq" id="XP_033538439.1"/>
    </source>
</evidence>
<dbReference type="GO" id="GO:0004174">
    <property type="term" value="F:electron-transferring-flavoprotein dehydrogenase activity"/>
    <property type="evidence" value="ECO:0007669"/>
    <property type="project" value="TreeGrafter"/>
</dbReference>
<gene>
    <name evidence="2 4" type="ORF">P152DRAFT_426114</name>
</gene>
<dbReference type="GO" id="GO:0005737">
    <property type="term" value="C:cytoplasm"/>
    <property type="evidence" value="ECO:0007669"/>
    <property type="project" value="TreeGrafter"/>
</dbReference>
<accession>A0A6G1GFG0</accession>
<dbReference type="AlphaFoldDB" id="A0A6G1GFG0"/>
<reference evidence="4" key="3">
    <citation type="submission" date="2025-04" db="UniProtKB">
        <authorList>
            <consortium name="RefSeq"/>
        </authorList>
    </citation>
    <scope>IDENTIFICATION</scope>
    <source>
        <strain evidence="4">CBS 781.70</strain>
    </source>
</reference>
<feature type="domain" description="FAD/NAD(P)-binding" evidence="1">
    <location>
        <begin position="10"/>
        <end position="332"/>
    </location>
</feature>
<dbReference type="SUPFAM" id="SSF51905">
    <property type="entry name" value="FAD/NAD(P)-binding domain"/>
    <property type="match status" value="1"/>
</dbReference>
<protein>
    <submittedName>
        <fullName evidence="2 4">Pyridine nucleotide-disulfide oxidoreductase AMID-like protein</fullName>
    </submittedName>
</protein>
<dbReference type="Proteomes" id="UP000504638">
    <property type="component" value="Unplaced"/>
</dbReference>
<dbReference type="GeneID" id="54417824"/>
<dbReference type="Gene3D" id="3.50.50.100">
    <property type="match status" value="1"/>
</dbReference>
<evidence type="ECO:0000313" key="2">
    <source>
        <dbReference type="EMBL" id="KAF1816808.1"/>
    </source>
</evidence>
<sequence>MAVANLARTRILVAGGSYGGLAAALNLLDMSQGRKARSAPTDRPASDRPALPVQITIVDERDGFFHLIGSPLALATEEYARKAWVPFSEIPALKHTDVSFLQGTVTSIDPNTRTATISRTDSNEHTQHDYDYLVAASGLRRVWPTVPQALKKKKWLVEADGHIQSIKEAKERVVVIGGGAVGIEMAAELQLVHPQVRVTLVHSRDRLLSSEELPDEMAEKTKELLVEGGVEVILGHRVKGSEPVSTNDGTTLYDVTFTDGTHMRASHVISAISRPMPTSSYIPAGALNDEGLVKVNSRLEFTGDIPNNTSHFAAGDMIAWSGIKRCGAAMFAGAISASNIYQQMVQKHNGTEPKFDELPPIPPMIALAVGATAVAYHPDTGLKYGDEVMQNFFQDDLGFNICYNIMGLATDPYKGPEVEKSVA</sequence>
<dbReference type="PRINTS" id="PR00411">
    <property type="entry name" value="PNDRDTASEI"/>
</dbReference>
<dbReference type="PRINTS" id="PR00368">
    <property type="entry name" value="FADPNR"/>
</dbReference>
<dbReference type="GO" id="GO:0050660">
    <property type="term" value="F:flavin adenine dinucleotide binding"/>
    <property type="evidence" value="ECO:0007669"/>
    <property type="project" value="TreeGrafter"/>
</dbReference>
<dbReference type="RefSeq" id="XP_033538439.1">
    <property type="nucleotide sequence ID" value="XM_033677254.1"/>
</dbReference>
<dbReference type="Pfam" id="PF07992">
    <property type="entry name" value="Pyr_redox_2"/>
    <property type="match status" value="1"/>
</dbReference>
<reference evidence="2 4" key="1">
    <citation type="submission" date="2020-01" db="EMBL/GenBank/DDBJ databases">
        <authorList>
            <consortium name="DOE Joint Genome Institute"/>
            <person name="Haridas S."/>
            <person name="Albert R."/>
            <person name="Binder M."/>
            <person name="Bloem J."/>
            <person name="Labutti K."/>
            <person name="Salamov A."/>
            <person name="Andreopoulos B."/>
            <person name="Baker S.E."/>
            <person name="Barry K."/>
            <person name="Bills G."/>
            <person name="Bluhm B.H."/>
            <person name="Cannon C."/>
            <person name="Castanera R."/>
            <person name="Culley D.E."/>
            <person name="Daum C."/>
            <person name="Ezra D."/>
            <person name="Gonzalez J.B."/>
            <person name="Henrissat B."/>
            <person name="Kuo A."/>
            <person name="Liang C."/>
            <person name="Lipzen A."/>
            <person name="Lutzoni F."/>
            <person name="Magnuson J."/>
            <person name="Mondo S."/>
            <person name="Nolan M."/>
            <person name="Ohm R."/>
            <person name="Pangilinan J."/>
            <person name="Park H.-J."/>
            <person name="Ramirez L."/>
            <person name="Alfaro M."/>
            <person name="Sun H."/>
            <person name="Tritt A."/>
            <person name="Yoshinaga Y."/>
            <person name="Zwiers L.-H."/>
            <person name="Turgeon B.G."/>
            <person name="Goodwin S.B."/>
            <person name="Spatafora J.W."/>
            <person name="Crous P.W."/>
            <person name="Grigoriev I.V."/>
        </authorList>
    </citation>
    <scope>NUCLEOTIDE SEQUENCE</scope>
    <source>
        <strain evidence="2 4">CBS 781.70</strain>
    </source>
</reference>
<dbReference type="InterPro" id="IPR036188">
    <property type="entry name" value="FAD/NAD-bd_sf"/>
</dbReference>
<dbReference type="PANTHER" id="PTHR43735:SF24">
    <property type="entry name" value="NUCLEOTIDE-DISULPHIDE OXIDOREDUCTASE AMID-LIKE, PUTATIVE (AFU_ORTHOLOGUE AFUA_1G17180)-RELATED"/>
    <property type="match status" value="1"/>
</dbReference>
<dbReference type="InterPro" id="IPR023753">
    <property type="entry name" value="FAD/NAD-binding_dom"/>
</dbReference>
<dbReference type="OrthoDB" id="202203at2759"/>
<dbReference type="EMBL" id="ML975149">
    <property type="protein sequence ID" value="KAF1816808.1"/>
    <property type="molecule type" value="Genomic_DNA"/>
</dbReference>